<evidence type="ECO:0000313" key="2">
    <source>
        <dbReference type="EMBL" id="KAK0743038.1"/>
    </source>
</evidence>
<name>A0AA40K203_9PEZI</name>
<keyword evidence="3" id="KW-1185">Reference proteome</keyword>
<reference evidence="2" key="1">
    <citation type="submission" date="2023-06" db="EMBL/GenBank/DDBJ databases">
        <title>Genome-scale phylogeny and comparative genomics of the fungal order Sordariales.</title>
        <authorList>
            <consortium name="Lawrence Berkeley National Laboratory"/>
            <person name="Hensen N."/>
            <person name="Bonometti L."/>
            <person name="Westerberg I."/>
            <person name="Brannstrom I.O."/>
            <person name="Guillou S."/>
            <person name="Cros-Aarteil S."/>
            <person name="Calhoun S."/>
            <person name="Haridas S."/>
            <person name="Kuo A."/>
            <person name="Mondo S."/>
            <person name="Pangilinan J."/>
            <person name="Riley R."/>
            <person name="LaButti K."/>
            <person name="Andreopoulos B."/>
            <person name="Lipzen A."/>
            <person name="Chen C."/>
            <person name="Yanf M."/>
            <person name="Daum C."/>
            <person name="Ng V."/>
            <person name="Clum A."/>
            <person name="Steindorff A."/>
            <person name="Ohm R."/>
            <person name="Martin F."/>
            <person name="Silar P."/>
            <person name="Natvig D."/>
            <person name="Lalanne C."/>
            <person name="Gautier V."/>
            <person name="Ament-velasquez S.L."/>
            <person name="Kruys A."/>
            <person name="Hutchinson M.I."/>
            <person name="Powell A.J."/>
            <person name="Barry K."/>
            <person name="Miller A.N."/>
            <person name="Grigoriev I.V."/>
            <person name="Debuchy R."/>
            <person name="Gladieux P."/>
            <person name="Thoren M.H."/>
            <person name="Johannesson H."/>
        </authorList>
    </citation>
    <scope>NUCLEOTIDE SEQUENCE</scope>
    <source>
        <strain evidence="2">SMH3187-1</strain>
    </source>
</reference>
<gene>
    <name evidence="2" type="ORF">B0T18DRAFT_174602</name>
</gene>
<protein>
    <submittedName>
        <fullName evidence="2">Uncharacterized protein</fullName>
    </submittedName>
</protein>
<sequence>MQNIAPIDAQSSLAIDHSHRFFHSESLSTAGLSPSLLLFSFASTKSEETLPPGRERFTIFRSCKVSALHPSTISPHNRASRIPTMATLLTQPWLRLRPAHPPPAAAAPPAAANLKTNPSVSTAARYTQEMTGPTINPRRIPYKLPAPQPRTNARTWRKNTWWRDRKHTKMVSVPRSGRLVPHCPQRYARRGYLAPRDQFVDELGRQNARGRSIGFRLGADERPDPDCDPQFWEKQLWGKGDIFARRAGLFESGGTRVEEEVLSPRQVGDGFAGFVEVPEASQYMPGTALTVGECSTDSSWSSGSSYEMIGGKVVHYGEEEEEEWELGGTPSSADDGVRRVSSFEIW</sequence>
<evidence type="ECO:0000256" key="1">
    <source>
        <dbReference type="SAM" id="MobiDB-lite"/>
    </source>
</evidence>
<dbReference type="Proteomes" id="UP001172155">
    <property type="component" value="Unassembled WGS sequence"/>
</dbReference>
<comment type="caution">
    <text evidence="2">The sequence shown here is derived from an EMBL/GenBank/DDBJ whole genome shotgun (WGS) entry which is preliminary data.</text>
</comment>
<evidence type="ECO:0000313" key="3">
    <source>
        <dbReference type="Proteomes" id="UP001172155"/>
    </source>
</evidence>
<accession>A0AA40K203</accession>
<feature type="region of interest" description="Disordered" evidence="1">
    <location>
        <begin position="132"/>
        <end position="153"/>
    </location>
</feature>
<organism evidence="2 3">
    <name type="scientific">Schizothecium vesticola</name>
    <dbReference type="NCBI Taxonomy" id="314040"/>
    <lineage>
        <taxon>Eukaryota</taxon>
        <taxon>Fungi</taxon>
        <taxon>Dikarya</taxon>
        <taxon>Ascomycota</taxon>
        <taxon>Pezizomycotina</taxon>
        <taxon>Sordariomycetes</taxon>
        <taxon>Sordariomycetidae</taxon>
        <taxon>Sordariales</taxon>
        <taxon>Schizotheciaceae</taxon>
        <taxon>Schizothecium</taxon>
    </lineage>
</organism>
<proteinExistence type="predicted"/>
<dbReference type="AlphaFoldDB" id="A0AA40K203"/>
<dbReference type="EMBL" id="JAUKUD010000005">
    <property type="protein sequence ID" value="KAK0743038.1"/>
    <property type="molecule type" value="Genomic_DNA"/>
</dbReference>